<accession>A0ABQ9MFN8</accession>
<feature type="compositionally biased region" description="Basic and acidic residues" evidence="2">
    <location>
        <begin position="80"/>
        <end position="90"/>
    </location>
</feature>
<name>A0ABQ9MFN8_HEVBR</name>
<evidence type="ECO:0000313" key="4">
    <source>
        <dbReference type="Proteomes" id="UP001174677"/>
    </source>
</evidence>
<evidence type="ECO:0000256" key="2">
    <source>
        <dbReference type="SAM" id="MobiDB-lite"/>
    </source>
</evidence>
<dbReference type="PANTHER" id="PTHR46856">
    <property type="entry name" value="PX DOMAIN-CONTAINING PROTEIN EREL1-RELATED"/>
    <property type="match status" value="1"/>
</dbReference>
<feature type="coiled-coil region" evidence="1">
    <location>
        <begin position="235"/>
        <end position="333"/>
    </location>
</feature>
<proteinExistence type="predicted"/>
<gene>
    <name evidence="3" type="ORF">P3X46_010847</name>
</gene>
<dbReference type="InterPro" id="IPR044588">
    <property type="entry name" value="EREX-like"/>
</dbReference>
<feature type="compositionally biased region" description="Polar residues" evidence="2">
    <location>
        <begin position="60"/>
        <end position="70"/>
    </location>
</feature>
<organism evidence="3 4">
    <name type="scientific">Hevea brasiliensis</name>
    <name type="common">Para rubber tree</name>
    <name type="synonym">Siphonia brasiliensis</name>
    <dbReference type="NCBI Taxonomy" id="3981"/>
    <lineage>
        <taxon>Eukaryota</taxon>
        <taxon>Viridiplantae</taxon>
        <taxon>Streptophyta</taxon>
        <taxon>Embryophyta</taxon>
        <taxon>Tracheophyta</taxon>
        <taxon>Spermatophyta</taxon>
        <taxon>Magnoliopsida</taxon>
        <taxon>eudicotyledons</taxon>
        <taxon>Gunneridae</taxon>
        <taxon>Pentapetalae</taxon>
        <taxon>rosids</taxon>
        <taxon>fabids</taxon>
        <taxon>Malpighiales</taxon>
        <taxon>Euphorbiaceae</taxon>
        <taxon>Crotonoideae</taxon>
        <taxon>Micrandreae</taxon>
        <taxon>Hevea</taxon>
    </lineage>
</organism>
<sequence>MEKLLSDIDVSRSAPVGTFLELEAAARSFFDDANSSASDIVPSALLQTNSDVSLLAGSLSNASDNGNGSPEISEVGTPRNAKDSSVDFGRETSTSEQNLTDLMEATVKYGIFNRKSILENLEKFSWRKMYAGREKNIVTFFGDGNEPLHGLEYQRLDGHVRRLSTESIGSDLSSVKASEISNLGVGNLFGDDSLVLPEVAETQKIIDAPGSLNSQFPKNLLVALPSDECHKLNFVKDLEVDLEITRNNCKENMQQAVLIERERFTRMQWDVEELRKQCLEMKLKLISEQDERALTESAKVSMIQENKMLLQQLNVAREELENLHKHHEELELKSKADVKLLVKEVKSLRSSQSDLKQELSGLVKEKIEVEAQLLAEDVENSVARLDETFNTKGGDRVDDELRKLLIEAFVDNARLRMQVNSVIRCALNAHVKSDKDEEEEEEVEGNSLRKTVLSKFLER</sequence>
<keyword evidence="1" id="KW-0175">Coiled coil</keyword>
<reference evidence="3" key="1">
    <citation type="journal article" date="2023" name="Plant Biotechnol. J.">
        <title>Chromosome-level wild Hevea brasiliensis genome provides new tools for genomic-assisted breeding and valuable loci to elevate rubber yield.</title>
        <authorList>
            <person name="Cheng H."/>
            <person name="Song X."/>
            <person name="Hu Y."/>
            <person name="Wu T."/>
            <person name="Yang Q."/>
            <person name="An Z."/>
            <person name="Feng S."/>
            <person name="Deng Z."/>
            <person name="Wu W."/>
            <person name="Zeng X."/>
            <person name="Tu M."/>
            <person name="Wang X."/>
            <person name="Huang H."/>
        </authorList>
    </citation>
    <scope>NUCLEOTIDE SEQUENCE</scope>
    <source>
        <strain evidence="3">MT/VB/25A 57/8</strain>
    </source>
</reference>
<protein>
    <submittedName>
        <fullName evidence="3">Uncharacterized protein</fullName>
    </submittedName>
</protein>
<evidence type="ECO:0000313" key="3">
    <source>
        <dbReference type="EMBL" id="KAJ9179017.1"/>
    </source>
</evidence>
<evidence type="ECO:0000256" key="1">
    <source>
        <dbReference type="SAM" id="Coils"/>
    </source>
</evidence>
<dbReference type="Proteomes" id="UP001174677">
    <property type="component" value="Chromosome 6"/>
</dbReference>
<feature type="region of interest" description="Disordered" evidence="2">
    <location>
        <begin position="60"/>
        <end position="95"/>
    </location>
</feature>
<dbReference type="EMBL" id="JARPOI010000006">
    <property type="protein sequence ID" value="KAJ9179017.1"/>
    <property type="molecule type" value="Genomic_DNA"/>
</dbReference>
<dbReference type="PANTHER" id="PTHR46856:SF3">
    <property type="entry name" value="PX DOMAIN-CONTAINING PROTEIN EREX"/>
    <property type="match status" value="1"/>
</dbReference>
<keyword evidence="4" id="KW-1185">Reference proteome</keyword>
<comment type="caution">
    <text evidence="3">The sequence shown here is derived from an EMBL/GenBank/DDBJ whole genome shotgun (WGS) entry which is preliminary data.</text>
</comment>